<evidence type="ECO:0000313" key="1">
    <source>
        <dbReference type="EMBL" id="OOP56121.1"/>
    </source>
</evidence>
<protein>
    <submittedName>
        <fullName evidence="1">Uncharacterized protein</fullName>
    </submittedName>
</protein>
<organism evidence="1 2">
    <name type="scientific">Candidatus Brocadia carolinensis</name>
    <dbReference type="NCBI Taxonomy" id="1004156"/>
    <lineage>
        <taxon>Bacteria</taxon>
        <taxon>Pseudomonadati</taxon>
        <taxon>Planctomycetota</taxon>
        <taxon>Candidatus Brocadiia</taxon>
        <taxon>Candidatus Brocadiales</taxon>
        <taxon>Candidatus Brocadiaceae</taxon>
        <taxon>Candidatus Brocadia</taxon>
    </lineage>
</organism>
<dbReference type="EMBL" id="AYTS01000098">
    <property type="protein sequence ID" value="OOP56121.1"/>
    <property type="molecule type" value="Genomic_DNA"/>
</dbReference>
<comment type="caution">
    <text evidence="1">The sequence shown here is derived from an EMBL/GenBank/DDBJ whole genome shotgun (WGS) entry which is preliminary data.</text>
</comment>
<dbReference type="AlphaFoldDB" id="A0A1V4ASW2"/>
<gene>
    <name evidence="1" type="ORF">AYP45_10910</name>
</gene>
<sequence>MITARWLMYLTKRDRETPEVACDLFIGELEIEVLKLIKYRGEYAAQRGKGLSLRDAILTYCNA</sequence>
<accession>A0A1V4ASW2</accession>
<dbReference type="Proteomes" id="UP000189681">
    <property type="component" value="Unassembled WGS sequence"/>
</dbReference>
<reference evidence="1 2" key="1">
    <citation type="journal article" date="2017" name="Water Res.">
        <title>Discovery and metagenomic analysis of an anammox bacterial enrichment related to Candidatus "Brocadia caroliniensis" in a full-scale glycerol-fed nitritation-denitritation separate centrate treatment process.</title>
        <authorList>
            <person name="Park H."/>
            <person name="Brotto A.C."/>
            <person name="van Loosdrecht M.C."/>
            <person name="Chandran K."/>
        </authorList>
    </citation>
    <scope>NUCLEOTIDE SEQUENCE [LARGE SCALE GENOMIC DNA]</scope>
    <source>
        <strain evidence="1">26THWARD</strain>
    </source>
</reference>
<name>A0A1V4ASW2_9BACT</name>
<proteinExistence type="predicted"/>
<evidence type="ECO:0000313" key="2">
    <source>
        <dbReference type="Proteomes" id="UP000189681"/>
    </source>
</evidence>